<evidence type="ECO:0000313" key="2">
    <source>
        <dbReference type="Proteomes" id="UP000604481"/>
    </source>
</evidence>
<gene>
    <name evidence="1" type="ORF">INR99_15335</name>
</gene>
<accession>A0A8J7KBY4</accession>
<evidence type="ECO:0000313" key="1">
    <source>
        <dbReference type="EMBL" id="MBE9610714.1"/>
    </source>
</evidence>
<name>A0A8J7KBY4_9NEIS</name>
<dbReference type="EMBL" id="JADFUA010000012">
    <property type="protein sequence ID" value="MBE9610714.1"/>
    <property type="molecule type" value="Genomic_DNA"/>
</dbReference>
<dbReference type="Proteomes" id="UP000604481">
    <property type="component" value="Unassembled WGS sequence"/>
</dbReference>
<comment type="caution">
    <text evidence="1">The sequence shown here is derived from an EMBL/GenBank/DDBJ whole genome shotgun (WGS) entry which is preliminary data.</text>
</comment>
<organism evidence="1 2">
    <name type="scientific">Chitinilyticum piscinae</name>
    <dbReference type="NCBI Taxonomy" id="2866724"/>
    <lineage>
        <taxon>Bacteria</taxon>
        <taxon>Pseudomonadati</taxon>
        <taxon>Pseudomonadota</taxon>
        <taxon>Betaproteobacteria</taxon>
        <taxon>Neisseriales</taxon>
        <taxon>Chitinibacteraceae</taxon>
        <taxon>Chitinilyticum</taxon>
    </lineage>
</organism>
<dbReference type="RefSeq" id="WP_194117261.1">
    <property type="nucleotide sequence ID" value="NZ_JADFUA010000012.1"/>
</dbReference>
<keyword evidence="2" id="KW-1185">Reference proteome</keyword>
<dbReference type="AlphaFoldDB" id="A0A8J7KBY4"/>
<sequence length="166" mass="18649">MSPTTLYQLTAQASTRLPESLRNSDSIRQALSQVNERFPNGMQLDAADLAVLTEASRSLQRRIMPGSTVDVSLQFPALCDISSELFRMVRNIRQDIKDIISDHESELKDDCVGALEYVTEFRTGMAPALARSILLRSFANYVDTVLLAQIRFASENMEIELHVKEL</sequence>
<reference evidence="1 2" key="1">
    <citation type="submission" date="2020-10" db="EMBL/GenBank/DDBJ databases">
        <title>The genome sequence of Chitinilyticum litopenaei 4Y14.</title>
        <authorList>
            <person name="Liu Y."/>
        </authorList>
    </citation>
    <scope>NUCLEOTIDE SEQUENCE [LARGE SCALE GENOMIC DNA]</scope>
    <source>
        <strain evidence="1 2">4Y14</strain>
    </source>
</reference>
<protein>
    <submittedName>
        <fullName evidence="1">Uncharacterized protein</fullName>
    </submittedName>
</protein>
<proteinExistence type="predicted"/>